<dbReference type="EMBL" id="JACDUT010000008">
    <property type="protein sequence ID" value="MBA2875964.1"/>
    <property type="molecule type" value="Genomic_DNA"/>
</dbReference>
<gene>
    <name evidence="2" type="ORF">HNR31_002758</name>
</gene>
<comment type="caution">
    <text evidence="2">The sequence shown here is derived from an EMBL/GenBank/DDBJ whole genome shotgun (WGS) entry which is preliminary data.</text>
</comment>
<proteinExistence type="predicted"/>
<reference evidence="2 3" key="1">
    <citation type="submission" date="2020-07" db="EMBL/GenBank/DDBJ databases">
        <title>Genomic Encyclopedia of Type Strains, Phase IV (KMG-IV): sequencing the most valuable type-strain genomes for metagenomic binning, comparative biology and taxonomic classification.</title>
        <authorList>
            <person name="Goeker M."/>
        </authorList>
    </citation>
    <scope>NUCLEOTIDE SEQUENCE [LARGE SCALE GENOMIC DNA]</scope>
    <source>
        <strain evidence="2 3">DSM 15730</strain>
    </source>
</reference>
<sequence length="225" mass="26548">MRCFFLRHIKSIVHHPKPNAIICTHSSPLLLSKPVKNEQNITVPVVNVYTDYFIHHLLRTEAIDYHFIGYPYIKTQLQEKGLQPNEFLSPASRFIRPLPKVLPKTVRITSLPWINCQQQPWNRHISAHNKKISSDAPIDYYMLCGKNRRSYEQLKVLHHPRIIPIFYISSWEEMNQLYNEVDFTNCVPIREGLFKRLPIFIYHTHLGQEDETCLCLINCKSFLIP</sequence>
<dbReference type="RefSeq" id="WP_181556717.1">
    <property type="nucleotide sequence ID" value="NZ_JACDUT010000008.1"/>
</dbReference>
<accession>A0A7W0C0V2</accession>
<organism evidence="2 3">
    <name type="scientific">Thermaerobacillus caldiproteolyticus</name>
    <dbReference type="NCBI Taxonomy" id="247480"/>
    <lineage>
        <taxon>Bacteria</taxon>
        <taxon>Bacillati</taxon>
        <taxon>Bacillota</taxon>
        <taxon>Bacilli</taxon>
        <taxon>Bacillales</taxon>
        <taxon>Anoxybacillaceae</taxon>
        <taxon>Thermaerobacillus</taxon>
    </lineage>
</organism>
<name>A0A7W0C0V2_9BACL</name>
<dbReference type="AlphaFoldDB" id="A0A7W0C0V2"/>
<evidence type="ECO:0000313" key="3">
    <source>
        <dbReference type="Proteomes" id="UP000523087"/>
    </source>
</evidence>
<dbReference type="GO" id="GO:0016020">
    <property type="term" value="C:membrane"/>
    <property type="evidence" value="ECO:0007669"/>
    <property type="project" value="GOC"/>
</dbReference>
<evidence type="ECO:0000259" key="1">
    <source>
        <dbReference type="Pfam" id="PF06925"/>
    </source>
</evidence>
<protein>
    <recommendedName>
        <fullName evidence="1">Diacylglycerol glucosyltransferase N-terminal domain-containing protein</fullName>
    </recommendedName>
</protein>
<keyword evidence="3" id="KW-1185">Reference proteome</keyword>
<evidence type="ECO:0000313" key="2">
    <source>
        <dbReference type="EMBL" id="MBA2875964.1"/>
    </source>
</evidence>
<dbReference type="InterPro" id="IPR009695">
    <property type="entry name" value="Diacylglyc_glucosyltr_N"/>
</dbReference>
<dbReference type="Pfam" id="PF06925">
    <property type="entry name" value="MGDG_synth"/>
    <property type="match status" value="1"/>
</dbReference>
<dbReference type="GO" id="GO:0016758">
    <property type="term" value="F:hexosyltransferase activity"/>
    <property type="evidence" value="ECO:0007669"/>
    <property type="project" value="InterPro"/>
</dbReference>
<feature type="domain" description="Diacylglycerol glucosyltransferase N-terminal" evidence="1">
    <location>
        <begin position="3"/>
        <end position="87"/>
    </location>
</feature>
<dbReference type="Proteomes" id="UP000523087">
    <property type="component" value="Unassembled WGS sequence"/>
</dbReference>
<dbReference type="GO" id="GO:0009247">
    <property type="term" value="P:glycolipid biosynthetic process"/>
    <property type="evidence" value="ECO:0007669"/>
    <property type="project" value="InterPro"/>
</dbReference>